<keyword evidence="2" id="KW-1185">Reference proteome</keyword>
<proteinExistence type="predicted"/>
<evidence type="ECO:0000313" key="2">
    <source>
        <dbReference type="Proteomes" id="UP000790377"/>
    </source>
</evidence>
<dbReference type="EMBL" id="MU268744">
    <property type="protein sequence ID" value="KAH7903816.1"/>
    <property type="molecule type" value="Genomic_DNA"/>
</dbReference>
<reference evidence="1" key="1">
    <citation type="journal article" date="2021" name="New Phytol.">
        <title>Evolutionary innovations through gain and loss of genes in the ectomycorrhizal Boletales.</title>
        <authorList>
            <person name="Wu G."/>
            <person name="Miyauchi S."/>
            <person name="Morin E."/>
            <person name="Kuo A."/>
            <person name="Drula E."/>
            <person name="Varga T."/>
            <person name="Kohler A."/>
            <person name="Feng B."/>
            <person name="Cao Y."/>
            <person name="Lipzen A."/>
            <person name="Daum C."/>
            <person name="Hundley H."/>
            <person name="Pangilinan J."/>
            <person name="Johnson J."/>
            <person name="Barry K."/>
            <person name="LaButti K."/>
            <person name="Ng V."/>
            <person name="Ahrendt S."/>
            <person name="Min B."/>
            <person name="Choi I.G."/>
            <person name="Park H."/>
            <person name="Plett J.M."/>
            <person name="Magnuson J."/>
            <person name="Spatafora J.W."/>
            <person name="Nagy L.G."/>
            <person name="Henrissat B."/>
            <person name="Grigoriev I.V."/>
            <person name="Yang Z.L."/>
            <person name="Xu J."/>
            <person name="Martin F.M."/>
        </authorList>
    </citation>
    <scope>NUCLEOTIDE SEQUENCE</scope>
    <source>
        <strain evidence="1">ATCC 28755</strain>
    </source>
</reference>
<sequence>MSLRGTMSTAEYHITSYIRARSPVLDALEVWLNVLEVRNVDIDHIFTDFVYAQPRRHGKRDNEPEGNVAPMLISDHVSGSIVNFHGYQHTTDDLNKKHNAQLLTSESISEKGPLHV</sequence>
<name>A0ACB7ZRP3_9AGAM</name>
<protein>
    <submittedName>
        <fullName evidence="1">Uncharacterized protein</fullName>
    </submittedName>
</protein>
<accession>A0ACB7ZRP3</accession>
<comment type="caution">
    <text evidence="1">The sequence shown here is derived from an EMBL/GenBank/DDBJ whole genome shotgun (WGS) entry which is preliminary data.</text>
</comment>
<evidence type="ECO:0000313" key="1">
    <source>
        <dbReference type="EMBL" id="KAH7903816.1"/>
    </source>
</evidence>
<gene>
    <name evidence="1" type="ORF">BJ138DRAFT_74225</name>
</gene>
<organism evidence="1 2">
    <name type="scientific">Hygrophoropsis aurantiaca</name>
    <dbReference type="NCBI Taxonomy" id="72124"/>
    <lineage>
        <taxon>Eukaryota</taxon>
        <taxon>Fungi</taxon>
        <taxon>Dikarya</taxon>
        <taxon>Basidiomycota</taxon>
        <taxon>Agaricomycotina</taxon>
        <taxon>Agaricomycetes</taxon>
        <taxon>Agaricomycetidae</taxon>
        <taxon>Boletales</taxon>
        <taxon>Coniophorineae</taxon>
        <taxon>Hygrophoropsidaceae</taxon>
        <taxon>Hygrophoropsis</taxon>
    </lineage>
</organism>
<dbReference type="Proteomes" id="UP000790377">
    <property type="component" value="Unassembled WGS sequence"/>
</dbReference>